<reference evidence="1 2" key="1">
    <citation type="submission" date="2019-02" db="EMBL/GenBank/DDBJ databases">
        <title>Deep-cultivation of Planctomycetes and their phenomic and genomic characterization uncovers novel biology.</title>
        <authorList>
            <person name="Wiegand S."/>
            <person name="Jogler M."/>
            <person name="Boedeker C."/>
            <person name="Pinto D."/>
            <person name="Vollmers J."/>
            <person name="Rivas-Marin E."/>
            <person name="Kohn T."/>
            <person name="Peeters S.H."/>
            <person name="Heuer A."/>
            <person name="Rast P."/>
            <person name="Oberbeckmann S."/>
            <person name="Bunk B."/>
            <person name="Jeske O."/>
            <person name="Meyerdierks A."/>
            <person name="Storesund J.E."/>
            <person name="Kallscheuer N."/>
            <person name="Luecker S."/>
            <person name="Lage O.M."/>
            <person name="Pohl T."/>
            <person name="Merkel B.J."/>
            <person name="Hornburger P."/>
            <person name="Mueller R.-W."/>
            <person name="Bruemmer F."/>
            <person name="Labrenz M."/>
            <person name="Spormann A.M."/>
            <person name="Op Den Camp H."/>
            <person name="Overmann J."/>
            <person name="Amann R."/>
            <person name="Jetten M.S.M."/>
            <person name="Mascher T."/>
            <person name="Medema M.H."/>
            <person name="Devos D.P."/>
            <person name="Kaster A.-K."/>
            <person name="Ovreas L."/>
            <person name="Rohde M."/>
            <person name="Galperin M.Y."/>
            <person name="Jogler C."/>
        </authorList>
    </citation>
    <scope>NUCLEOTIDE SEQUENCE [LARGE SCALE GENOMIC DNA]</scope>
    <source>
        <strain evidence="1 2">Pla100</strain>
    </source>
</reference>
<comment type="caution">
    <text evidence="1">The sequence shown here is derived from an EMBL/GenBank/DDBJ whole genome shotgun (WGS) entry which is preliminary data.</text>
</comment>
<protein>
    <submittedName>
        <fullName evidence="1">Uncharacterized protein</fullName>
    </submittedName>
</protein>
<organism evidence="1 2">
    <name type="scientific">Neorhodopirellula pilleata</name>
    <dbReference type="NCBI Taxonomy" id="2714738"/>
    <lineage>
        <taxon>Bacteria</taxon>
        <taxon>Pseudomonadati</taxon>
        <taxon>Planctomycetota</taxon>
        <taxon>Planctomycetia</taxon>
        <taxon>Pirellulales</taxon>
        <taxon>Pirellulaceae</taxon>
        <taxon>Neorhodopirellula</taxon>
    </lineage>
</organism>
<sequence>MRTVNELLAEALRCSDVYPNVVRDPVIASRGLMQFDKHLQSKVAWPLLQNVISICTTCKP</sequence>
<dbReference type="EMBL" id="SJPM01000003">
    <property type="protein sequence ID" value="TWT98769.1"/>
    <property type="molecule type" value="Genomic_DNA"/>
</dbReference>
<keyword evidence="2" id="KW-1185">Reference proteome</keyword>
<proteinExistence type="predicted"/>
<dbReference type="AlphaFoldDB" id="A0A5C6AGN7"/>
<dbReference type="Proteomes" id="UP000316213">
    <property type="component" value="Unassembled WGS sequence"/>
</dbReference>
<name>A0A5C6AGN7_9BACT</name>
<gene>
    <name evidence="1" type="ORF">Pla100_19350</name>
</gene>
<evidence type="ECO:0000313" key="2">
    <source>
        <dbReference type="Proteomes" id="UP000316213"/>
    </source>
</evidence>
<accession>A0A5C6AGN7</accession>
<evidence type="ECO:0000313" key="1">
    <source>
        <dbReference type="EMBL" id="TWT98769.1"/>
    </source>
</evidence>